<evidence type="ECO:0000313" key="3">
    <source>
        <dbReference type="Proteomes" id="UP000054729"/>
    </source>
</evidence>
<feature type="transmembrane region" description="Helical" evidence="1">
    <location>
        <begin position="184"/>
        <end position="202"/>
    </location>
</feature>
<feature type="transmembrane region" description="Helical" evidence="1">
    <location>
        <begin position="38"/>
        <end position="58"/>
    </location>
</feature>
<keyword evidence="3" id="KW-1185">Reference proteome</keyword>
<feature type="transmembrane region" description="Helical" evidence="1">
    <location>
        <begin position="159"/>
        <end position="178"/>
    </location>
</feature>
<keyword evidence="1" id="KW-1133">Transmembrane helix</keyword>
<dbReference type="OrthoDB" id="5653727at2"/>
<dbReference type="STRING" id="66969.Lwal_2642"/>
<dbReference type="PATRIC" id="fig|66969.6.peg.2853"/>
<keyword evidence="1" id="KW-0812">Transmembrane</keyword>
<reference evidence="2 3" key="1">
    <citation type="submission" date="2015-11" db="EMBL/GenBank/DDBJ databases">
        <title>Genomic analysis of 38 Legionella species identifies large and diverse effector repertoires.</title>
        <authorList>
            <person name="Burstein D."/>
            <person name="Amaro F."/>
            <person name="Zusman T."/>
            <person name="Lifshitz Z."/>
            <person name="Cohen O."/>
            <person name="Gilbert J.A."/>
            <person name="Pupko T."/>
            <person name="Shuman H.A."/>
            <person name="Segal G."/>
        </authorList>
    </citation>
    <scope>NUCLEOTIDE SEQUENCE [LARGE SCALE GENOMIC DNA]</scope>
    <source>
        <strain evidence="2 3">ATCC 51914</strain>
    </source>
</reference>
<evidence type="ECO:0008006" key="4">
    <source>
        <dbReference type="Google" id="ProtNLM"/>
    </source>
</evidence>
<protein>
    <recommendedName>
        <fullName evidence="4">Transmembrane protein</fullName>
    </recommendedName>
</protein>
<dbReference type="Proteomes" id="UP000054729">
    <property type="component" value="Unassembled WGS sequence"/>
</dbReference>
<proteinExistence type="predicted"/>
<accession>A0A0W1A337</accession>
<evidence type="ECO:0000313" key="2">
    <source>
        <dbReference type="EMBL" id="KTD75704.1"/>
    </source>
</evidence>
<dbReference type="AlphaFoldDB" id="A0A0W1A337"/>
<dbReference type="EMBL" id="LNZB01000056">
    <property type="protein sequence ID" value="KTD75704.1"/>
    <property type="molecule type" value="Genomic_DNA"/>
</dbReference>
<feature type="transmembrane region" description="Helical" evidence="1">
    <location>
        <begin position="95"/>
        <end position="115"/>
    </location>
</feature>
<sequence length="210" mass="23586">MQIFYGLLLIHILCGSVSMSCSLAAIATKKGGQQHRKYGRYFFYGMTGILLTAIPMAIIKSNLFLFLIAVFSYYLAYSGLRYARRRDQKPSKTDWCVSLIMILASISMILTGFLLYDIKNFHGQVLIVFGLLGASFSLNDFRLFSKGSLPYPIRISRHLAAMLGGTIAAYTAFLVTNVSFNPPIVLWLGPTVLITPLIIYWTNKVEKKPY</sequence>
<evidence type="ECO:0000256" key="1">
    <source>
        <dbReference type="SAM" id="Phobius"/>
    </source>
</evidence>
<keyword evidence="1" id="KW-0472">Membrane</keyword>
<organism evidence="2 3">
    <name type="scientific">Legionella waltersii</name>
    <dbReference type="NCBI Taxonomy" id="66969"/>
    <lineage>
        <taxon>Bacteria</taxon>
        <taxon>Pseudomonadati</taxon>
        <taxon>Pseudomonadota</taxon>
        <taxon>Gammaproteobacteria</taxon>
        <taxon>Legionellales</taxon>
        <taxon>Legionellaceae</taxon>
        <taxon>Legionella</taxon>
    </lineage>
</organism>
<name>A0A0W1A337_9GAMM</name>
<dbReference type="RefSeq" id="WP_058481262.1">
    <property type="nucleotide sequence ID" value="NZ_CAAAIQ010000013.1"/>
</dbReference>
<comment type="caution">
    <text evidence="2">The sequence shown here is derived from an EMBL/GenBank/DDBJ whole genome shotgun (WGS) entry which is preliminary data.</text>
</comment>
<feature type="transmembrane region" description="Helical" evidence="1">
    <location>
        <begin position="6"/>
        <end position="26"/>
    </location>
</feature>
<feature type="transmembrane region" description="Helical" evidence="1">
    <location>
        <begin position="121"/>
        <end position="138"/>
    </location>
</feature>
<feature type="transmembrane region" description="Helical" evidence="1">
    <location>
        <begin position="64"/>
        <end position="83"/>
    </location>
</feature>
<gene>
    <name evidence="2" type="ORF">Lwal_2642</name>
</gene>